<reference evidence="2" key="1">
    <citation type="submission" date="2019-12" db="EMBL/GenBank/DDBJ databases">
        <title>Genome sequencing and annotation of Brassica cretica.</title>
        <authorList>
            <person name="Studholme D.J."/>
            <person name="Sarris P.F."/>
        </authorList>
    </citation>
    <scope>NUCLEOTIDE SEQUENCE</scope>
    <source>
        <strain evidence="2">PFS-102/07</strain>
        <tissue evidence="2">Leaf</tissue>
    </source>
</reference>
<evidence type="ECO:0000256" key="1">
    <source>
        <dbReference type="SAM" id="MobiDB-lite"/>
    </source>
</evidence>
<organism evidence="2">
    <name type="scientific">Brassica cretica</name>
    <name type="common">Mustard</name>
    <dbReference type="NCBI Taxonomy" id="69181"/>
    <lineage>
        <taxon>Eukaryota</taxon>
        <taxon>Viridiplantae</taxon>
        <taxon>Streptophyta</taxon>
        <taxon>Embryophyta</taxon>
        <taxon>Tracheophyta</taxon>
        <taxon>Spermatophyta</taxon>
        <taxon>Magnoliopsida</taxon>
        <taxon>eudicotyledons</taxon>
        <taxon>Gunneridae</taxon>
        <taxon>Pentapetalae</taxon>
        <taxon>rosids</taxon>
        <taxon>malvids</taxon>
        <taxon>Brassicales</taxon>
        <taxon>Brassicaceae</taxon>
        <taxon>Brassiceae</taxon>
        <taxon>Brassica</taxon>
    </lineage>
</organism>
<feature type="region of interest" description="Disordered" evidence="1">
    <location>
        <begin position="1"/>
        <end position="29"/>
    </location>
</feature>
<protein>
    <submittedName>
        <fullName evidence="2">Uncharacterized protein</fullName>
    </submittedName>
</protein>
<name>A0A8S9IVP3_BRACR</name>
<dbReference type="AlphaFoldDB" id="A0A8S9IVP3"/>
<dbReference type="EMBL" id="QGKY02001015">
    <property type="protein sequence ID" value="KAF2574081.1"/>
    <property type="molecule type" value="Genomic_DNA"/>
</dbReference>
<evidence type="ECO:0000313" key="2">
    <source>
        <dbReference type="EMBL" id="KAF2574081.1"/>
    </source>
</evidence>
<accession>A0A8S9IVP3</accession>
<gene>
    <name evidence="2" type="ORF">F2Q70_00003398</name>
</gene>
<feature type="compositionally biased region" description="Basic and acidic residues" evidence="1">
    <location>
        <begin position="1"/>
        <end position="17"/>
    </location>
</feature>
<comment type="caution">
    <text evidence="2">The sequence shown here is derived from an EMBL/GenBank/DDBJ whole genome shotgun (WGS) entry which is preliminary data.</text>
</comment>
<proteinExistence type="predicted"/>
<sequence length="104" mass="11697">MEINPEKRSRNGTRDSATKLTNQAAGETDIKSKDQGAACVLKLHGRIELEHGKTESEHGVDVYQDIDSWMRIVVGKCNISNITTYKVVPLMLAYCNEHDEEHNL</sequence>